<reference evidence="2" key="1">
    <citation type="submission" date="2020-05" db="EMBL/GenBank/DDBJ databases">
        <authorList>
            <person name="Chiriac C."/>
            <person name="Salcher M."/>
            <person name="Ghai R."/>
            <person name="Kavagutti S V."/>
        </authorList>
    </citation>
    <scope>NUCLEOTIDE SEQUENCE</scope>
</reference>
<protein>
    <submittedName>
        <fullName evidence="2">Unannotated protein</fullName>
    </submittedName>
</protein>
<dbReference type="EMBL" id="CAFBQE010000091">
    <property type="protein sequence ID" value="CAB5052649.1"/>
    <property type="molecule type" value="Genomic_DNA"/>
</dbReference>
<keyword evidence="1" id="KW-0812">Transmembrane</keyword>
<accession>A0A6J7TFG0</accession>
<organism evidence="2">
    <name type="scientific">freshwater metagenome</name>
    <dbReference type="NCBI Taxonomy" id="449393"/>
    <lineage>
        <taxon>unclassified sequences</taxon>
        <taxon>metagenomes</taxon>
        <taxon>ecological metagenomes</taxon>
    </lineage>
</organism>
<evidence type="ECO:0000313" key="2">
    <source>
        <dbReference type="EMBL" id="CAB5052649.1"/>
    </source>
</evidence>
<sequence>MCSLLAAAHSLRRKKLIKIKPLLQRKKPTVLLRRKQKRNTVILKGEDGNVESALVLIPLLILFLIGIELIIATNLRNGDTAIAQGEASRRAISGQIYASDEVVELSSPDRFAHIRLLITHRQTSLPQIVPGLIALMGGLPSTDVKGAAIMEPIN</sequence>
<keyword evidence="1" id="KW-0472">Membrane</keyword>
<dbReference type="AlphaFoldDB" id="A0A6J7TFG0"/>
<name>A0A6J7TFG0_9ZZZZ</name>
<keyword evidence="1" id="KW-1133">Transmembrane helix</keyword>
<gene>
    <name evidence="2" type="ORF">UFOPK4284_01055</name>
</gene>
<evidence type="ECO:0000256" key="1">
    <source>
        <dbReference type="SAM" id="Phobius"/>
    </source>
</evidence>
<feature type="transmembrane region" description="Helical" evidence="1">
    <location>
        <begin position="53"/>
        <end position="72"/>
    </location>
</feature>
<proteinExistence type="predicted"/>